<dbReference type="InterPro" id="IPR001611">
    <property type="entry name" value="Leu-rich_rpt"/>
</dbReference>
<keyword evidence="1" id="KW-0433">Leucine-rich repeat</keyword>
<dbReference type="PROSITE" id="PS51450">
    <property type="entry name" value="LRR"/>
    <property type="match status" value="3"/>
</dbReference>
<dbReference type="PANTHER" id="PTHR24373:SF275">
    <property type="entry name" value="TIR DOMAIN-CONTAINING PROTEIN"/>
    <property type="match status" value="1"/>
</dbReference>
<evidence type="ECO:0000256" key="4">
    <source>
        <dbReference type="SAM" id="MobiDB-lite"/>
    </source>
</evidence>
<dbReference type="InterPro" id="IPR003591">
    <property type="entry name" value="Leu-rich_rpt_typical-subtyp"/>
</dbReference>
<evidence type="ECO:0000313" key="5">
    <source>
        <dbReference type="EMBL" id="KAL2918644.1"/>
    </source>
</evidence>
<reference evidence="5 6" key="1">
    <citation type="submission" date="2023-09" db="EMBL/GenBank/DDBJ databases">
        <title>Pangenome analysis of Batrachochytrium dendrobatidis and related Chytrids.</title>
        <authorList>
            <person name="Yacoub M.N."/>
            <person name="Stajich J.E."/>
            <person name="James T.Y."/>
        </authorList>
    </citation>
    <scope>NUCLEOTIDE SEQUENCE [LARGE SCALE GENOMIC DNA]</scope>
    <source>
        <strain evidence="5 6">JEL0888</strain>
    </source>
</reference>
<evidence type="ECO:0000256" key="1">
    <source>
        <dbReference type="ARBA" id="ARBA00022614"/>
    </source>
</evidence>
<dbReference type="Pfam" id="PF13855">
    <property type="entry name" value="LRR_8"/>
    <property type="match status" value="3"/>
</dbReference>
<keyword evidence="3" id="KW-0677">Repeat</keyword>
<dbReference type="PRINTS" id="PR00019">
    <property type="entry name" value="LEURICHRPT"/>
</dbReference>
<sequence length="529" mass="56915">MAAARGRAAAARPRPEDRHKALLKASRSSGRLNLSSQGLAALPDALWDPPGAAVERTVDFSFDRGNDEGSWWEVVDLARLVAADNQLSEIDPRIADFGALVLLDLHNNQIAAIPDCIARLSNLAVLNLAFNGIQFVPDAICHLPLVELHLAGNQLSSLPVDIGALVRLSTLDLSDNKITTLPPSMAGLRSLQTCNLSKNQLTTLGTVLLSQLSLLTDLNASYNQIEAVVPHGAAQLSLPALRTLDLKHNRLRTWTVELNCPELRDFCISFNQIVQVSDGSLADARQLEILDLRDNALGAVPADVLSLHQLKRLDLTNNSIPRLPPELGLLEGLTTLLVVGNPIRGLPSTGGTVRLLEYLRKKLPAPSDADQIHMTPFGPTPASSFARSSGRGSSMSIDEASSGSPVPSADGTSTPPNPSQIQVQAQVQAYANAMRAPSQHEVASRALDLSKQRLTTIDPDLIEGFGFAPVTLNVSQNQIQQFPESFARFAPSIATLVARQNMINVFPAFIFSKLKVRSYAGLLAFLPSR</sequence>
<dbReference type="SUPFAM" id="SSF52058">
    <property type="entry name" value="L domain-like"/>
    <property type="match status" value="1"/>
</dbReference>
<name>A0ABR4NGR6_9FUNG</name>
<proteinExistence type="predicted"/>
<feature type="compositionally biased region" description="Polar residues" evidence="4">
    <location>
        <begin position="399"/>
        <end position="414"/>
    </location>
</feature>
<dbReference type="InterPro" id="IPR050328">
    <property type="entry name" value="Dev_Immune_Receptor"/>
</dbReference>
<dbReference type="EMBL" id="JADGIZ020000006">
    <property type="protein sequence ID" value="KAL2918644.1"/>
    <property type="molecule type" value="Genomic_DNA"/>
</dbReference>
<evidence type="ECO:0000256" key="3">
    <source>
        <dbReference type="ARBA" id="ARBA00022737"/>
    </source>
</evidence>
<evidence type="ECO:0008006" key="7">
    <source>
        <dbReference type="Google" id="ProtNLM"/>
    </source>
</evidence>
<feature type="region of interest" description="Disordered" evidence="4">
    <location>
        <begin position="1"/>
        <end position="21"/>
    </location>
</feature>
<feature type="compositionally biased region" description="Low complexity" evidence="4">
    <location>
        <begin position="382"/>
        <end position="396"/>
    </location>
</feature>
<gene>
    <name evidence="5" type="ORF">HK105_202045</name>
</gene>
<feature type="compositionally biased region" description="Low complexity" evidence="4">
    <location>
        <begin position="1"/>
        <end position="12"/>
    </location>
</feature>
<evidence type="ECO:0000313" key="6">
    <source>
        <dbReference type="Proteomes" id="UP001527925"/>
    </source>
</evidence>
<dbReference type="InterPro" id="IPR032675">
    <property type="entry name" value="LRR_dom_sf"/>
</dbReference>
<keyword evidence="2" id="KW-0732">Signal</keyword>
<protein>
    <recommendedName>
        <fullName evidence="7">Leucine-rich repeat-containing protein 40</fullName>
    </recommendedName>
</protein>
<dbReference type="Proteomes" id="UP001527925">
    <property type="component" value="Unassembled WGS sequence"/>
</dbReference>
<organism evidence="5 6">
    <name type="scientific">Polyrhizophydium stewartii</name>
    <dbReference type="NCBI Taxonomy" id="2732419"/>
    <lineage>
        <taxon>Eukaryota</taxon>
        <taxon>Fungi</taxon>
        <taxon>Fungi incertae sedis</taxon>
        <taxon>Chytridiomycota</taxon>
        <taxon>Chytridiomycota incertae sedis</taxon>
        <taxon>Chytridiomycetes</taxon>
        <taxon>Rhizophydiales</taxon>
        <taxon>Rhizophydiales incertae sedis</taxon>
        <taxon>Polyrhizophydium</taxon>
    </lineage>
</organism>
<keyword evidence="6" id="KW-1185">Reference proteome</keyword>
<feature type="region of interest" description="Disordered" evidence="4">
    <location>
        <begin position="367"/>
        <end position="419"/>
    </location>
</feature>
<comment type="caution">
    <text evidence="5">The sequence shown here is derived from an EMBL/GenBank/DDBJ whole genome shotgun (WGS) entry which is preliminary data.</text>
</comment>
<dbReference type="PANTHER" id="PTHR24373">
    <property type="entry name" value="SLIT RELATED LEUCINE-RICH REPEAT NEURONAL PROTEIN"/>
    <property type="match status" value="1"/>
</dbReference>
<dbReference type="Gene3D" id="3.80.10.10">
    <property type="entry name" value="Ribonuclease Inhibitor"/>
    <property type="match status" value="3"/>
</dbReference>
<dbReference type="SMART" id="SM00369">
    <property type="entry name" value="LRR_TYP"/>
    <property type="match status" value="8"/>
</dbReference>
<evidence type="ECO:0000256" key="2">
    <source>
        <dbReference type="ARBA" id="ARBA00022729"/>
    </source>
</evidence>
<accession>A0ABR4NGR6</accession>